<evidence type="ECO:0000256" key="8">
    <source>
        <dbReference type="PIRSR" id="PIRSR036894-1"/>
    </source>
</evidence>
<keyword evidence="6 7" id="KW-0413">Isomerase</keyword>
<comment type="catalytic activity">
    <reaction evidence="1 7">
        <text>D-mannose 6-phosphate = D-fructose 6-phosphate</text>
        <dbReference type="Rhea" id="RHEA:12356"/>
        <dbReference type="ChEBI" id="CHEBI:58735"/>
        <dbReference type="ChEBI" id="CHEBI:61527"/>
        <dbReference type="EC" id="5.3.1.8"/>
    </reaction>
</comment>
<dbReference type="PANTHER" id="PTHR42742">
    <property type="entry name" value="TRANSCRIPTIONAL REPRESSOR MPRA"/>
    <property type="match status" value="1"/>
</dbReference>
<evidence type="ECO:0000313" key="13">
    <source>
        <dbReference type="Proteomes" id="UP000823963"/>
    </source>
</evidence>
<gene>
    <name evidence="12" type="primary">manA</name>
    <name evidence="12" type="ORF">H9861_01255</name>
</gene>
<dbReference type="InterPro" id="IPR011051">
    <property type="entry name" value="RmlC_Cupin_sf"/>
</dbReference>
<proteinExistence type="inferred from homology"/>
<comment type="caution">
    <text evidence="12">The sequence shown here is derived from an EMBL/GenBank/DDBJ whole genome shotgun (WGS) entry which is preliminary data.</text>
</comment>
<evidence type="ECO:0000256" key="4">
    <source>
        <dbReference type="ARBA" id="ARBA00022723"/>
    </source>
</evidence>
<dbReference type="GO" id="GO:0004476">
    <property type="term" value="F:mannose-6-phosphate isomerase activity"/>
    <property type="evidence" value="ECO:0007669"/>
    <property type="project" value="UniProtKB-UniRule"/>
</dbReference>
<dbReference type="Gene3D" id="2.60.120.10">
    <property type="entry name" value="Jelly Rolls"/>
    <property type="match status" value="2"/>
</dbReference>
<dbReference type="SUPFAM" id="SSF51182">
    <property type="entry name" value="RmlC-like cupins"/>
    <property type="match status" value="1"/>
</dbReference>
<accession>A0A9D1UVX3</accession>
<reference evidence="12" key="2">
    <citation type="submission" date="2021-04" db="EMBL/GenBank/DDBJ databases">
        <authorList>
            <person name="Gilroy R."/>
        </authorList>
    </citation>
    <scope>NUCLEOTIDE SEQUENCE</scope>
    <source>
        <strain evidence="12">6627</strain>
    </source>
</reference>
<dbReference type="Pfam" id="PF20511">
    <property type="entry name" value="PMI_typeI_cat"/>
    <property type="match status" value="1"/>
</dbReference>
<evidence type="ECO:0000256" key="5">
    <source>
        <dbReference type="ARBA" id="ARBA00022833"/>
    </source>
</evidence>
<dbReference type="InterPro" id="IPR014710">
    <property type="entry name" value="RmlC-like_jellyroll"/>
</dbReference>
<dbReference type="Pfam" id="PF21621">
    <property type="entry name" value="MPI_cupin_dom"/>
    <property type="match status" value="1"/>
</dbReference>
<comment type="cofactor">
    <cofactor evidence="8">
        <name>Zn(2+)</name>
        <dbReference type="ChEBI" id="CHEBI:29105"/>
    </cofactor>
    <text evidence="8">Binds 1 zinc ion per subunit.</text>
</comment>
<evidence type="ECO:0000259" key="11">
    <source>
        <dbReference type="Pfam" id="PF21621"/>
    </source>
</evidence>
<dbReference type="PIRSF" id="PIRSF036894">
    <property type="entry name" value="PMI_Firm_short"/>
    <property type="match status" value="1"/>
</dbReference>
<comment type="similarity">
    <text evidence="2 7">Belongs to the mannose-6-phosphate isomerase type 1 family.</text>
</comment>
<name>A0A9D1UVX3_9LACO</name>
<evidence type="ECO:0000313" key="12">
    <source>
        <dbReference type="EMBL" id="HIX01368.1"/>
    </source>
</evidence>
<dbReference type="NCBIfam" id="TIGR00218">
    <property type="entry name" value="manA"/>
    <property type="match status" value="1"/>
</dbReference>
<evidence type="ECO:0000256" key="3">
    <source>
        <dbReference type="ARBA" id="ARBA00011956"/>
    </source>
</evidence>
<feature type="binding site" evidence="8">
    <location>
        <position position="171"/>
    </location>
    <ligand>
        <name>Zn(2+)</name>
        <dbReference type="ChEBI" id="CHEBI:29105"/>
    </ligand>
</feature>
<evidence type="ECO:0000259" key="10">
    <source>
        <dbReference type="Pfam" id="PF20511"/>
    </source>
</evidence>
<sequence length="321" mass="36674">MNEPLFLKPYFQEKIWGGDRLKTEFGYDIPSDHTGECWAISAHPHGPATVENGPYKGETLDEVWNQHREIFGNAKGDVFPLLTKILDAKTDLSVQVHPDDKYAMEHEHELGKTECWYVIKADEGSVMYYGHNAKSREELQQMIENHEWDKLLRKVPVHAGDFLYVPSGTIHAIGKGIMVLETQQSSDTTYRLYDFDRVDAKTGKKRELHLKQSIECTNVPHKDPELKQVKSKVGDVNVTQFVSTKFFAVYEWHVQNDEGTFKRESAPYTLVSVLDGKGEVIVDGKHYPIQKGMHFILPYDVKEWTIKGNLQIIASEPGKDA</sequence>
<dbReference type="GO" id="GO:0008270">
    <property type="term" value="F:zinc ion binding"/>
    <property type="evidence" value="ECO:0007669"/>
    <property type="project" value="UniProtKB-UniRule"/>
</dbReference>
<evidence type="ECO:0000256" key="9">
    <source>
        <dbReference type="PIRSR" id="PIRSR036894-2"/>
    </source>
</evidence>
<keyword evidence="5 7" id="KW-0862">Zinc</keyword>
<dbReference type="InterPro" id="IPR049071">
    <property type="entry name" value="MPI_cupin_dom"/>
</dbReference>
<dbReference type="GO" id="GO:0005975">
    <property type="term" value="P:carbohydrate metabolic process"/>
    <property type="evidence" value="ECO:0007669"/>
    <property type="project" value="UniProtKB-UniRule"/>
</dbReference>
<protein>
    <recommendedName>
        <fullName evidence="3 7">Mannose-6-phosphate isomerase</fullName>
        <ecNumber evidence="3 7">5.3.1.8</ecNumber>
    </recommendedName>
</protein>
<feature type="binding site" evidence="8">
    <location>
        <position position="114"/>
    </location>
    <ligand>
        <name>Zn(2+)</name>
        <dbReference type="ChEBI" id="CHEBI:29105"/>
    </ligand>
</feature>
<feature type="domain" description="Mannose-6-phosphate isomerase cupin" evidence="11">
    <location>
        <begin position="238"/>
        <end position="316"/>
    </location>
</feature>
<feature type="binding site" evidence="8">
    <location>
        <position position="97"/>
    </location>
    <ligand>
        <name>Zn(2+)</name>
        <dbReference type="ChEBI" id="CHEBI:29105"/>
    </ligand>
</feature>
<keyword evidence="4 7" id="KW-0479">Metal-binding</keyword>
<dbReference type="AlphaFoldDB" id="A0A9D1UVX3"/>
<dbReference type="PANTHER" id="PTHR42742:SF3">
    <property type="entry name" value="FRUCTOKINASE"/>
    <property type="match status" value="1"/>
</dbReference>
<feature type="domain" description="Phosphomannose isomerase type I catalytic" evidence="10">
    <location>
        <begin position="6"/>
        <end position="105"/>
    </location>
</feature>
<dbReference type="Proteomes" id="UP000823963">
    <property type="component" value="Unassembled WGS sequence"/>
</dbReference>
<dbReference type="InterPro" id="IPR001250">
    <property type="entry name" value="Man6P_Isoase-1"/>
</dbReference>
<feature type="active site" evidence="9">
    <location>
        <position position="191"/>
    </location>
</feature>
<dbReference type="EMBL" id="DXFP01000009">
    <property type="protein sequence ID" value="HIX01368.1"/>
    <property type="molecule type" value="Genomic_DNA"/>
</dbReference>
<dbReference type="InterPro" id="IPR014628">
    <property type="entry name" value="Man6P_isomerase_Firm_short"/>
</dbReference>
<dbReference type="InterPro" id="IPR046457">
    <property type="entry name" value="PMI_typeI_cat"/>
</dbReference>
<reference evidence="12" key="1">
    <citation type="journal article" date="2021" name="PeerJ">
        <title>Extensive microbial diversity within the chicken gut microbiome revealed by metagenomics and culture.</title>
        <authorList>
            <person name="Gilroy R."/>
            <person name="Ravi A."/>
            <person name="Getino M."/>
            <person name="Pursley I."/>
            <person name="Horton D.L."/>
            <person name="Alikhan N.F."/>
            <person name="Baker D."/>
            <person name="Gharbi K."/>
            <person name="Hall N."/>
            <person name="Watson M."/>
            <person name="Adriaenssens E.M."/>
            <person name="Foster-Nyarko E."/>
            <person name="Jarju S."/>
            <person name="Secka A."/>
            <person name="Antonio M."/>
            <person name="Oren A."/>
            <person name="Chaudhuri R.R."/>
            <person name="La Ragione R."/>
            <person name="Hildebrand F."/>
            <person name="Pallen M.J."/>
        </authorList>
    </citation>
    <scope>NUCLEOTIDE SEQUENCE</scope>
    <source>
        <strain evidence="12">6627</strain>
    </source>
</reference>
<dbReference type="EC" id="5.3.1.8" evidence="3 7"/>
<evidence type="ECO:0000256" key="7">
    <source>
        <dbReference type="PIRNR" id="PIRNR036894"/>
    </source>
</evidence>
<dbReference type="InterPro" id="IPR051804">
    <property type="entry name" value="Carb_Metab_Reg_Kinase/Isom"/>
</dbReference>
<evidence type="ECO:0000256" key="2">
    <source>
        <dbReference type="ARBA" id="ARBA00010772"/>
    </source>
</evidence>
<organism evidence="12 13">
    <name type="scientific">Candidatus Ligilactobacillus excrementigallinarum</name>
    <dbReference type="NCBI Taxonomy" id="2838641"/>
    <lineage>
        <taxon>Bacteria</taxon>
        <taxon>Bacillati</taxon>
        <taxon>Bacillota</taxon>
        <taxon>Bacilli</taxon>
        <taxon>Lactobacillales</taxon>
        <taxon>Lactobacillaceae</taxon>
        <taxon>Ligilactobacillus</taxon>
    </lineage>
</organism>
<dbReference type="CDD" id="cd07010">
    <property type="entry name" value="cupin_PMI_type_I_N_bac"/>
    <property type="match status" value="1"/>
</dbReference>
<evidence type="ECO:0000256" key="1">
    <source>
        <dbReference type="ARBA" id="ARBA00000757"/>
    </source>
</evidence>
<evidence type="ECO:0000256" key="6">
    <source>
        <dbReference type="ARBA" id="ARBA00023235"/>
    </source>
</evidence>